<reference evidence="2" key="1">
    <citation type="submission" date="2016-10" db="EMBL/GenBank/DDBJ databases">
        <authorList>
            <person name="Varghese N."/>
            <person name="Submissions S."/>
        </authorList>
    </citation>
    <scope>NUCLEOTIDE SEQUENCE [LARGE SCALE GENOMIC DNA]</scope>
    <source>
        <strain evidence="2">OK042</strain>
    </source>
</reference>
<evidence type="ECO:0008006" key="3">
    <source>
        <dbReference type="Google" id="ProtNLM"/>
    </source>
</evidence>
<evidence type="ECO:0000313" key="1">
    <source>
        <dbReference type="EMBL" id="SFJ06084.1"/>
    </source>
</evidence>
<dbReference type="AlphaFoldDB" id="A0A1I3NA39"/>
<sequence length="143" mass="16233">MAVISIEGASAAGKTATSSELAAKFNGYHIPEVNAWWEPPDSVYPEWFFERQVDRWQIAEEKGKNNPFVVIDIDLFQPLWYNWAFDFLCSEGSHSTLLRSSTANICSQRRSVFQISIISLVREKQSCEGERKEIDLEGEGGLK</sequence>
<dbReference type="RefSeq" id="WP_258957550.1">
    <property type="nucleotide sequence ID" value="NZ_FORT01000002.1"/>
</dbReference>
<gene>
    <name evidence="1" type="ORF">SAMN05518846_10212</name>
</gene>
<organism evidence="1 2">
    <name type="scientific">Brevibacillus centrosporus</name>
    <dbReference type="NCBI Taxonomy" id="54910"/>
    <lineage>
        <taxon>Bacteria</taxon>
        <taxon>Bacillati</taxon>
        <taxon>Bacillota</taxon>
        <taxon>Bacilli</taxon>
        <taxon>Bacillales</taxon>
        <taxon>Paenibacillaceae</taxon>
        <taxon>Brevibacillus</taxon>
    </lineage>
</organism>
<proteinExistence type="predicted"/>
<protein>
    <recommendedName>
        <fullName evidence="3">AAA domain-containing protein</fullName>
    </recommendedName>
</protein>
<dbReference type="EMBL" id="FORT01000002">
    <property type="protein sequence ID" value="SFJ06084.1"/>
    <property type="molecule type" value="Genomic_DNA"/>
</dbReference>
<name>A0A1I3NA39_9BACL</name>
<dbReference type="CDD" id="cd02019">
    <property type="entry name" value="NK"/>
    <property type="match status" value="1"/>
</dbReference>
<dbReference type="Proteomes" id="UP000198915">
    <property type="component" value="Unassembled WGS sequence"/>
</dbReference>
<dbReference type="Gene3D" id="3.40.50.300">
    <property type="entry name" value="P-loop containing nucleotide triphosphate hydrolases"/>
    <property type="match status" value="1"/>
</dbReference>
<keyword evidence="2" id="KW-1185">Reference proteome</keyword>
<accession>A0A1I3NA39</accession>
<dbReference type="InterPro" id="IPR027417">
    <property type="entry name" value="P-loop_NTPase"/>
</dbReference>
<dbReference type="SUPFAM" id="SSF52540">
    <property type="entry name" value="P-loop containing nucleoside triphosphate hydrolases"/>
    <property type="match status" value="1"/>
</dbReference>
<dbReference type="STRING" id="1884381.SAMN05518846_10212"/>
<evidence type="ECO:0000313" key="2">
    <source>
        <dbReference type="Proteomes" id="UP000198915"/>
    </source>
</evidence>